<keyword evidence="2" id="KW-1185">Reference proteome</keyword>
<sequence length="141" mass="15488">MRSMVSRSMSRSLAAVSVSVCCTSVVSDHTRNVLPTADLELIFNFCRAAHLASVQPQYHQANFVVLGGMPCVEPHLARLCSGVAGDEPAMLATKAYWAHHASNPSKRISKRTAIWQSEDMRSASKGGLVKYPKKVKTVRRF</sequence>
<organism evidence="1 2">
    <name type="scientific">Paraphoma chrysanthemicola</name>
    <dbReference type="NCBI Taxonomy" id="798071"/>
    <lineage>
        <taxon>Eukaryota</taxon>
        <taxon>Fungi</taxon>
        <taxon>Dikarya</taxon>
        <taxon>Ascomycota</taxon>
        <taxon>Pezizomycotina</taxon>
        <taxon>Dothideomycetes</taxon>
        <taxon>Pleosporomycetidae</taxon>
        <taxon>Pleosporales</taxon>
        <taxon>Pleosporineae</taxon>
        <taxon>Phaeosphaeriaceae</taxon>
        <taxon>Paraphoma</taxon>
    </lineage>
</organism>
<evidence type="ECO:0000313" key="2">
    <source>
        <dbReference type="Proteomes" id="UP000813461"/>
    </source>
</evidence>
<reference evidence="1" key="1">
    <citation type="journal article" date="2021" name="Nat. Commun.">
        <title>Genetic determinants of endophytism in the Arabidopsis root mycobiome.</title>
        <authorList>
            <person name="Mesny F."/>
            <person name="Miyauchi S."/>
            <person name="Thiergart T."/>
            <person name="Pickel B."/>
            <person name="Atanasova L."/>
            <person name="Karlsson M."/>
            <person name="Huettel B."/>
            <person name="Barry K.W."/>
            <person name="Haridas S."/>
            <person name="Chen C."/>
            <person name="Bauer D."/>
            <person name="Andreopoulos W."/>
            <person name="Pangilinan J."/>
            <person name="LaButti K."/>
            <person name="Riley R."/>
            <person name="Lipzen A."/>
            <person name="Clum A."/>
            <person name="Drula E."/>
            <person name="Henrissat B."/>
            <person name="Kohler A."/>
            <person name="Grigoriev I.V."/>
            <person name="Martin F.M."/>
            <person name="Hacquard S."/>
        </authorList>
    </citation>
    <scope>NUCLEOTIDE SEQUENCE</scope>
    <source>
        <strain evidence="1">MPI-SDFR-AT-0120</strain>
    </source>
</reference>
<gene>
    <name evidence="1" type="ORF">FB567DRAFT_533139</name>
</gene>
<dbReference type="EMBL" id="JAGMVJ010000016">
    <property type="protein sequence ID" value="KAH7079697.1"/>
    <property type="molecule type" value="Genomic_DNA"/>
</dbReference>
<name>A0A8K0VVY7_9PLEO</name>
<comment type="caution">
    <text evidence="1">The sequence shown here is derived from an EMBL/GenBank/DDBJ whole genome shotgun (WGS) entry which is preliminary data.</text>
</comment>
<dbReference type="Proteomes" id="UP000813461">
    <property type="component" value="Unassembled WGS sequence"/>
</dbReference>
<dbReference type="AlphaFoldDB" id="A0A8K0VVY7"/>
<protein>
    <submittedName>
        <fullName evidence="1">Uncharacterized protein</fullName>
    </submittedName>
</protein>
<accession>A0A8K0VVY7</accession>
<proteinExistence type="predicted"/>
<evidence type="ECO:0000313" key="1">
    <source>
        <dbReference type="EMBL" id="KAH7079697.1"/>
    </source>
</evidence>